<accession>A0A194AHY9</accession>
<gene>
    <name evidence="10" type="ORF">DPF_1092</name>
</gene>
<dbReference type="OrthoDB" id="9805566at2"/>
<comment type="caution">
    <text evidence="10">The sequence shown here is derived from an EMBL/GenBank/DDBJ whole genome shotgun (WGS) entry which is preliminary data.</text>
</comment>
<evidence type="ECO:0000256" key="1">
    <source>
        <dbReference type="ARBA" id="ARBA00004162"/>
    </source>
</evidence>
<dbReference type="Pfam" id="PF13677">
    <property type="entry name" value="MotB_plug"/>
    <property type="match status" value="1"/>
</dbReference>
<dbReference type="GO" id="GO:0005886">
    <property type="term" value="C:plasma membrane"/>
    <property type="evidence" value="ECO:0007669"/>
    <property type="project" value="UniProtKB-SubCell"/>
</dbReference>
<evidence type="ECO:0000256" key="6">
    <source>
        <dbReference type="ARBA" id="ARBA00023136"/>
    </source>
</evidence>
<evidence type="ECO:0000256" key="7">
    <source>
        <dbReference type="PROSITE-ProRule" id="PRU00473"/>
    </source>
</evidence>
<organism evidence="10 11">
    <name type="scientific">Desulfoplanes formicivorans</name>
    <dbReference type="NCBI Taxonomy" id="1592317"/>
    <lineage>
        <taxon>Bacteria</taxon>
        <taxon>Pseudomonadati</taxon>
        <taxon>Thermodesulfobacteriota</taxon>
        <taxon>Desulfovibrionia</taxon>
        <taxon>Desulfovibrionales</taxon>
        <taxon>Desulfoplanaceae</taxon>
        <taxon>Desulfoplanes</taxon>
    </lineage>
</organism>
<dbReference type="InterPro" id="IPR036737">
    <property type="entry name" value="OmpA-like_sf"/>
</dbReference>
<dbReference type="PROSITE" id="PS51123">
    <property type="entry name" value="OMPA_2"/>
    <property type="match status" value="1"/>
</dbReference>
<evidence type="ECO:0000259" key="9">
    <source>
        <dbReference type="PROSITE" id="PS51123"/>
    </source>
</evidence>
<dbReference type="InterPro" id="IPR025713">
    <property type="entry name" value="MotB-like_N_dom"/>
</dbReference>
<keyword evidence="6 7" id="KW-0472">Membrane</keyword>
<proteinExistence type="inferred from homology"/>
<keyword evidence="3" id="KW-1003">Cell membrane</keyword>
<dbReference type="AlphaFoldDB" id="A0A194AHY9"/>
<dbReference type="EMBL" id="BDFE01000015">
    <property type="protein sequence ID" value="GAU08384.1"/>
    <property type="molecule type" value="Genomic_DNA"/>
</dbReference>
<feature type="transmembrane region" description="Helical" evidence="8">
    <location>
        <begin position="16"/>
        <end position="38"/>
    </location>
</feature>
<feature type="domain" description="OmpA-like" evidence="9">
    <location>
        <begin position="122"/>
        <end position="239"/>
    </location>
</feature>
<dbReference type="RefSeq" id="WP_069857871.1">
    <property type="nucleotide sequence ID" value="NZ_BDFE01000015.1"/>
</dbReference>
<comment type="similarity">
    <text evidence="2">Belongs to the MotB family.</text>
</comment>
<dbReference type="SUPFAM" id="SSF103088">
    <property type="entry name" value="OmpA-like"/>
    <property type="match status" value="1"/>
</dbReference>
<dbReference type="InterPro" id="IPR006665">
    <property type="entry name" value="OmpA-like"/>
</dbReference>
<evidence type="ECO:0000256" key="8">
    <source>
        <dbReference type="SAM" id="Phobius"/>
    </source>
</evidence>
<evidence type="ECO:0000313" key="10">
    <source>
        <dbReference type="EMBL" id="GAU08384.1"/>
    </source>
</evidence>
<dbReference type="PANTHER" id="PTHR30329:SF21">
    <property type="entry name" value="LIPOPROTEIN YIAD-RELATED"/>
    <property type="match status" value="1"/>
</dbReference>
<evidence type="ECO:0000256" key="3">
    <source>
        <dbReference type="ARBA" id="ARBA00022475"/>
    </source>
</evidence>
<dbReference type="Pfam" id="PF00691">
    <property type="entry name" value="OmpA"/>
    <property type="match status" value="1"/>
</dbReference>
<name>A0A194AHY9_9BACT</name>
<keyword evidence="11" id="KW-1185">Reference proteome</keyword>
<evidence type="ECO:0000313" key="11">
    <source>
        <dbReference type="Proteomes" id="UP000095200"/>
    </source>
</evidence>
<keyword evidence="4 8" id="KW-0812">Transmembrane</keyword>
<evidence type="ECO:0000256" key="4">
    <source>
        <dbReference type="ARBA" id="ARBA00022692"/>
    </source>
</evidence>
<dbReference type="Gene3D" id="3.30.1330.60">
    <property type="entry name" value="OmpA-like domain"/>
    <property type="match status" value="1"/>
</dbReference>
<evidence type="ECO:0000256" key="5">
    <source>
        <dbReference type="ARBA" id="ARBA00022989"/>
    </source>
</evidence>
<comment type="subcellular location">
    <subcellularLocation>
        <location evidence="1">Cell membrane</location>
        <topology evidence="1">Single-pass membrane protein</topology>
    </subcellularLocation>
</comment>
<sequence length="243" mass="26764">MARKRERGVSTGGSGGGWLVTFSDLMTLLLTFFVLLLSMSSMDKTVIMEVASFFKRNVSSLTEPGAGRIESRYEILRKLLEDPLDAINKPDRIKDLLFPNEVLPPGISRSTLDNNLLVLNRPEGVALVLTDRILFPLGQTTLTPLGESLVHEIGRFLMTTTASVNLAGYTDSIPAKTIDNYEIAARRAMSVLRSLVGMGMRAKRFSVSGYGPHFPLADNATPEGRAQNRRIEILIKTGSFTYL</sequence>
<protein>
    <submittedName>
        <fullName evidence="10">OmpA/MotB domain protein</fullName>
    </submittedName>
</protein>
<evidence type="ECO:0000256" key="2">
    <source>
        <dbReference type="ARBA" id="ARBA00008914"/>
    </source>
</evidence>
<dbReference type="Proteomes" id="UP000095200">
    <property type="component" value="Unassembled WGS sequence"/>
</dbReference>
<dbReference type="InterPro" id="IPR050330">
    <property type="entry name" value="Bact_OuterMem_StrucFunc"/>
</dbReference>
<dbReference type="CDD" id="cd07185">
    <property type="entry name" value="OmpA_C-like"/>
    <property type="match status" value="1"/>
</dbReference>
<keyword evidence="5 8" id="KW-1133">Transmembrane helix</keyword>
<dbReference type="PANTHER" id="PTHR30329">
    <property type="entry name" value="STATOR ELEMENT OF FLAGELLAR MOTOR COMPLEX"/>
    <property type="match status" value="1"/>
</dbReference>
<reference evidence="11" key="1">
    <citation type="submission" date="2016-06" db="EMBL/GenBank/DDBJ databases">
        <title>Draft genome sequence of Desulfoplanes formicivorans strain Pf12B.</title>
        <authorList>
            <person name="Watanabe M."/>
            <person name="Kojima H."/>
            <person name="Fukui M."/>
        </authorList>
    </citation>
    <scope>NUCLEOTIDE SEQUENCE [LARGE SCALE GENOMIC DNA]</scope>
    <source>
        <strain evidence="11">Pf12B</strain>
    </source>
</reference>
<dbReference type="STRING" id="1592317.DPF_1092"/>